<dbReference type="GO" id="GO:0005576">
    <property type="term" value="C:extracellular region"/>
    <property type="evidence" value="ECO:0007669"/>
    <property type="project" value="TreeGrafter"/>
</dbReference>
<feature type="transmembrane region" description="Helical" evidence="2">
    <location>
        <begin position="15"/>
        <end position="35"/>
    </location>
</feature>
<dbReference type="InterPro" id="IPR024516">
    <property type="entry name" value="Mce_C"/>
</dbReference>
<dbReference type="EMBL" id="WRPP01000002">
    <property type="protein sequence ID" value="MVU78197.1"/>
    <property type="molecule type" value="Genomic_DNA"/>
</dbReference>
<dbReference type="Pfam" id="PF11887">
    <property type="entry name" value="Mce4_CUP1"/>
    <property type="match status" value="1"/>
</dbReference>
<dbReference type="InterPro" id="IPR052336">
    <property type="entry name" value="MlaD_Phospholipid_Transporter"/>
</dbReference>
<dbReference type="RefSeq" id="WP_157387740.1">
    <property type="nucleotide sequence ID" value="NZ_WRPP01000002.1"/>
</dbReference>
<evidence type="ECO:0000256" key="2">
    <source>
        <dbReference type="SAM" id="Phobius"/>
    </source>
</evidence>
<organism evidence="5 6">
    <name type="scientific">Nocardia terrae</name>
    <dbReference type="NCBI Taxonomy" id="2675851"/>
    <lineage>
        <taxon>Bacteria</taxon>
        <taxon>Bacillati</taxon>
        <taxon>Actinomycetota</taxon>
        <taxon>Actinomycetes</taxon>
        <taxon>Mycobacteriales</taxon>
        <taxon>Nocardiaceae</taxon>
        <taxon>Nocardia</taxon>
    </lineage>
</organism>
<dbReference type="PANTHER" id="PTHR33371:SF19">
    <property type="entry name" value="MCE-FAMILY PROTEIN MCE4A"/>
    <property type="match status" value="1"/>
</dbReference>
<proteinExistence type="predicted"/>
<name>A0A7K1UV62_9NOCA</name>
<evidence type="ECO:0000259" key="4">
    <source>
        <dbReference type="Pfam" id="PF11887"/>
    </source>
</evidence>
<evidence type="ECO:0000256" key="1">
    <source>
        <dbReference type="SAM" id="MobiDB-lite"/>
    </source>
</evidence>
<reference evidence="5 6" key="1">
    <citation type="submission" date="2019-12" db="EMBL/GenBank/DDBJ databases">
        <title>Nocardia sp. nov. ET3-3 isolated from soil.</title>
        <authorList>
            <person name="Kanchanasin P."/>
            <person name="Tanasupawat S."/>
            <person name="Yuki M."/>
            <person name="Kudo T."/>
        </authorList>
    </citation>
    <scope>NUCLEOTIDE SEQUENCE [LARGE SCALE GENOMIC DNA]</scope>
    <source>
        <strain evidence="5 6">ET3-3</strain>
    </source>
</reference>
<evidence type="ECO:0000313" key="5">
    <source>
        <dbReference type="EMBL" id="MVU78197.1"/>
    </source>
</evidence>
<dbReference type="InterPro" id="IPR003399">
    <property type="entry name" value="Mce/MlaD"/>
</dbReference>
<dbReference type="PANTHER" id="PTHR33371">
    <property type="entry name" value="INTERMEMBRANE PHOSPHOLIPID TRANSPORT SYSTEM BINDING PROTEIN MLAD-RELATED"/>
    <property type="match status" value="1"/>
</dbReference>
<protein>
    <submittedName>
        <fullName evidence="5">MCE family protein</fullName>
    </submittedName>
</protein>
<feature type="compositionally biased region" description="Polar residues" evidence="1">
    <location>
        <begin position="415"/>
        <end position="431"/>
    </location>
</feature>
<keyword evidence="2" id="KW-0472">Membrane</keyword>
<keyword evidence="2" id="KW-0812">Transmembrane</keyword>
<dbReference type="AlphaFoldDB" id="A0A7K1UV62"/>
<feature type="region of interest" description="Disordered" evidence="1">
    <location>
        <begin position="403"/>
        <end position="431"/>
    </location>
</feature>
<dbReference type="Pfam" id="PF02470">
    <property type="entry name" value="MlaD"/>
    <property type="match status" value="1"/>
</dbReference>
<evidence type="ECO:0000259" key="3">
    <source>
        <dbReference type="Pfam" id="PF02470"/>
    </source>
</evidence>
<dbReference type="Proteomes" id="UP000466794">
    <property type="component" value="Unassembled WGS sequence"/>
</dbReference>
<sequence length="472" mass="48582">MILDPSGRGPTARQLTLAGLALIATVALLVYLLALRYTGRFEDKMAVTAVLTSTGDGLPAHADVKFRGMVVGRVEDVAVVAKGERQRAAIALEPQVAGTIPATVAARVIPNNIFGVTAIELVDTTPTGDGLRAGATIPEDTSSATVQLQTTLNVLRTVLDKIQPEKLGRVLSTLSAALDPSSRVPGSTVERLDHWITEVRGIDGIGDLLGNLGRAATALSESAPDLVGTLAKSVTTARTLTEQRSALMDLLTSGGTAVDTVNGLFARNPDSGKFLVSGLNQLFGSLAQDPQAIPYAIANLNTALQRLQTTFSFGPKKQMVWKMDVTFTPFQQYTAKDCPHYGALAGPRCGGSTVPEAAPAQEFPQQLMPKRLDAAGPVPADGTQPVDPGQPGLPAVPGLPQIPGLPAIPGLTAPASYSETTPPASATQQSGLRGAEAIAALVGHTPTAAETVLLTPILAGGSLVPANSGGAS</sequence>
<gene>
    <name evidence="5" type="ORF">GPX89_13195</name>
</gene>
<feature type="domain" description="Mce/MlaD" evidence="3">
    <location>
        <begin position="51"/>
        <end position="122"/>
    </location>
</feature>
<keyword evidence="2" id="KW-1133">Transmembrane helix</keyword>
<keyword evidence="6" id="KW-1185">Reference proteome</keyword>
<feature type="domain" description="Mammalian cell entry C-terminal" evidence="4">
    <location>
        <begin position="130"/>
        <end position="347"/>
    </location>
</feature>
<comment type="caution">
    <text evidence="5">The sequence shown here is derived from an EMBL/GenBank/DDBJ whole genome shotgun (WGS) entry which is preliminary data.</text>
</comment>
<dbReference type="GO" id="GO:0051701">
    <property type="term" value="P:biological process involved in interaction with host"/>
    <property type="evidence" value="ECO:0007669"/>
    <property type="project" value="TreeGrafter"/>
</dbReference>
<accession>A0A7K1UV62</accession>
<evidence type="ECO:0000313" key="6">
    <source>
        <dbReference type="Proteomes" id="UP000466794"/>
    </source>
</evidence>